<evidence type="ECO:0000256" key="1">
    <source>
        <dbReference type="ARBA" id="ARBA00004651"/>
    </source>
</evidence>
<dbReference type="EMBL" id="NPBQ01000093">
    <property type="protein sequence ID" value="PAD82347.1"/>
    <property type="molecule type" value="Genomic_DNA"/>
</dbReference>
<dbReference type="InterPro" id="IPR035906">
    <property type="entry name" value="MetI-like_sf"/>
</dbReference>
<accession>A0A268FAD8</accession>
<feature type="transmembrane region" description="Helical" evidence="7">
    <location>
        <begin position="145"/>
        <end position="167"/>
    </location>
</feature>
<evidence type="ECO:0000313" key="10">
    <source>
        <dbReference type="Proteomes" id="UP000216961"/>
    </source>
</evidence>
<dbReference type="InterPro" id="IPR051393">
    <property type="entry name" value="ABC_transporter_permease"/>
</dbReference>
<proteinExistence type="inferred from homology"/>
<dbReference type="AlphaFoldDB" id="A0A268FAD8"/>
<dbReference type="Proteomes" id="UP000216961">
    <property type="component" value="Unassembled WGS sequence"/>
</dbReference>
<dbReference type="PANTHER" id="PTHR30193">
    <property type="entry name" value="ABC TRANSPORTER PERMEASE PROTEIN"/>
    <property type="match status" value="1"/>
</dbReference>
<dbReference type="SUPFAM" id="SSF161098">
    <property type="entry name" value="MetI-like"/>
    <property type="match status" value="1"/>
</dbReference>
<evidence type="ECO:0000256" key="8">
    <source>
        <dbReference type="SAM" id="MobiDB-lite"/>
    </source>
</evidence>
<feature type="compositionally biased region" description="Polar residues" evidence="8">
    <location>
        <begin position="15"/>
        <end position="27"/>
    </location>
</feature>
<feature type="region of interest" description="Disordered" evidence="8">
    <location>
        <begin position="1"/>
        <end position="40"/>
    </location>
</feature>
<comment type="caution">
    <text evidence="9">The sequence shown here is derived from an EMBL/GenBank/DDBJ whole genome shotgun (WGS) entry which is preliminary data.</text>
</comment>
<evidence type="ECO:0000256" key="3">
    <source>
        <dbReference type="ARBA" id="ARBA00022475"/>
    </source>
</evidence>
<feature type="transmembrane region" description="Helical" evidence="7">
    <location>
        <begin position="243"/>
        <end position="266"/>
    </location>
</feature>
<sequence length="340" mass="38441">MYHAPSNMKRGGEMNPSSNKETVNTVSKKQPIHKKQKKFRSEQKKDMLSGYLYIAPFFIIFAVIGLYPMLFSIYLAFQKWNGLSPMTFNGLANFETVLTDPLFWKSVYNTIIIGIMGTAPQLVVGLILAYLLNMAFLKFKSFFRVTIFMPYLTSMVAVALIFSVLFSNHESSLANYVLTHFFGLDPIQWAASEWGTKIAISIMVFWRWVGYNTIIYLAGIQGIPNDLYEAATIDGANKFHQLFYITIPMMKPFIILTVFTSTVGAMQLFSEPTVFLGTGAFTRDEAMTIVMYLYRDAFKLQSFGTASATAIILLVIISLFAVINLSLTQGFRKKKRGVDQ</sequence>
<gene>
    <name evidence="9" type="ORF">CHH57_15265</name>
</gene>
<evidence type="ECO:0000313" key="9">
    <source>
        <dbReference type="EMBL" id="PAD82347.1"/>
    </source>
</evidence>
<evidence type="ECO:0000256" key="5">
    <source>
        <dbReference type="ARBA" id="ARBA00022989"/>
    </source>
</evidence>
<comment type="subcellular location">
    <subcellularLocation>
        <location evidence="1 7">Cell membrane</location>
        <topology evidence="1 7">Multi-pass membrane protein</topology>
    </subcellularLocation>
</comment>
<keyword evidence="6 7" id="KW-0472">Membrane</keyword>
<feature type="transmembrane region" description="Helical" evidence="7">
    <location>
        <begin position="306"/>
        <end position="327"/>
    </location>
</feature>
<dbReference type="Gene3D" id="1.10.3720.10">
    <property type="entry name" value="MetI-like"/>
    <property type="match status" value="1"/>
</dbReference>
<keyword evidence="2 7" id="KW-0813">Transport</keyword>
<dbReference type="GO" id="GO:0005886">
    <property type="term" value="C:plasma membrane"/>
    <property type="evidence" value="ECO:0007669"/>
    <property type="project" value="UniProtKB-SubCell"/>
</dbReference>
<organism evidence="9 10">
    <name type="scientific">Niallia circulans</name>
    <name type="common">Bacillus circulans</name>
    <dbReference type="NCBI Taxonomy" id="1397"/>
    <lineage>
        <taxon>Bacteria</taxon>
        <taxon>Bacillati</taxon>
        <taxon>Bacillota</taxon>
        <taxon>Bacilli</taxon>
        <taxon>Bacillales</taxon>
        <taxon>Bacillaceae</taxon>
        <taxon>Niallia</taxon>
    </lineage>
</organism>
<protein>
    <submittedName>
        <fullName evidence="9">Cytochrome C biogenesis protein</fullName>
    </submittedName>
</protein>
<dbReference type="KEGG" id="bcir:C2I06_11260"/>
<dbReference type="InterPro" id="IPR000515">
    <property type="entry name" value="MetI-like"/>
</dbReference>
<feature type="transmembrane region" description="Helical" evidence="7">
    <location>
        <begin position="50"/>
        <end position="77"/>
    </location>
</feature>
<keyword evidence="5 7" id="KW-1133">Transmembrane helix</keyword>
<reference evidence="9 10" key="1">
    <citation type="submission" date="2017-07" db="EMBL/GenBank/DDBJ databases">
        <title>Isolation and whole genome analysis of endospore-forming bacteria from heroin.</title>
        <authorList>
            <person name="Kalinowski J."/>
            <person name="Ahrens B."/>
            <person name="Al-Dilaimi A."/>
            <person name="Winkler A."/>
            <person name="Wibberg D."/>
            <person name="Schleenbecker U."/>
            <person name="Ruckert C."/>
            <person name="Wolfel R."/>
            <person name="Grass G."/>
        </authorList>
    </citation>
    <scope>NUCLEOTIDE SEQUENCE [LARGE SCALE GENOMIC DNA]</scope>
    <source>
        <strain evidence="9 10">7521-2</strain>
    </source>
</reference>
<dbReference type="GO" id="GO:0055085">
    <property type="term" value="P:transmembrane transport"/>
    <property type="evidence" value="ECO:0007669"/>
    <property type="project" value="InterPro"/>
</dbReference>
<name>A0A268FAD8_NIACI</name>
<evidence type="ECO:0000256" key="7">
    <source>
        <dbReference type="RuleBase" id="RU363032"/>
    </source>
</evidence>
<dbReference type="PANTHER" id="PTHR30193:SF37">
    <property type="entry name" value="INNER MEMBRANE ABC TRANSPORTER PERMEASE PROTEIN YCJO"/>
    <property type="match status" value="1"/>
</dbReference>
<comment type="similarity">
    <text evidence="7">Belongs to the binding-protein-dependent transport system permease family.</text>
</comment>
<keyword evidence="4 7" id="KW-0812">Transmembrane</keyword>
<dbReference type="PROSITE" id="PS50928">
    <property type="entry name" value="ABC_TM1"/>
    <property type="match status" value="1"/>
</dbReference>
<feature type="transmembrane region" description="Helical" evidence="7">
    <location>
        <begin position="111"/>
        <end position="133"/>
    </location>
</feature>
<evidence type="ECO:0000256" key="4">
    <source>
        <dbReference type="ARBA" id="ARBA00022692"/>
    </source>
</evidence>
<dbReference type="CDD" id="cd06261">
    <property type="entry name" value="TM_PBP2"/>
    <property type="match status" value="1"/>
</dbReference>
<evidence type="ECO:0000256" key="6">
    <source>
        <dbReference type="ARBA" id="ARBA00023136"/>
    </source>
</evidence>
<keyword evidence="3" id="KW-1003">Cell membrane</keyword>
<feature type="transmembrane region" description="Helical" evidence="7">
    <location>
        <begin position="204"/>
        <end position="223"/>
    </location>
</feature>
<evidence type="ECO:0000256" key="2">
    <source>
        <dbReference type="ARBA" id="ARBA00022448"/>
    </source>
</evidence>
<dbReference type="Pfam" id="PF00528">
    <property type="entry name" value="BPD_transp_1"/>
    <property type="match status" value="1"/>
</dbReference>